<sequence>MYMKSDFGSGENFRCCICFHVRTGTIILGIWHLVLHLLALTLLFSVLIHPEARSRFTAWATSGTATPHDVNGLLTSEYYSPQLPDISAGPAANYAFGHDKHQLKDVHVALAITVCTGILTLFLLYGTIRGKPNYLMPFFSLQVFDFIISALTAVGYFSSVPDVRRMLEEASDLPLQKELLHLNPEWLCAILMIAVVICMMLKAYFMGVVWSCYKYLKLLHVAQIVESYIEADNEALLPPDYDTATKTPPHAAMYAPPPYAADFHGV</sequence>
<organism evidence="8 9">
    <name type="scientific">Araneus ventricosus</name>
    <name type="common">Orbweaver spider</name>
    <name type="synonym">Epeira ventricosa</name>
    <dbReference type="NCBI Taxonomy" id="182803"/>
    <lineage>
        <taxon>Eukaryota</taxon>
        <taxon>Metazoa</taxon>
        <taxon>Ecdysozoa</taxon>
        <taxon>Arthropoda</taxon>
        <taxon>Chelicerata</taxon>
        <taxon>Arachnida</taxon>
        <taxon>Araneae</taxon>
        <taxon>Araneomorphae</taxon>
        <taxon>Entelegynae</taxon>
        <taxon>Araneoidea</taxon>
        <taxon>Araneidae</taxon>
        <taxon>Araneus</taxon>
    </lineage>
</organism>
<feature type="transmembrane region" description="Helical" evidence="7">
    <location>
        <begin position="186"/>
        <end position="210"/>
    </location>
</feature>
<keyword evidence="9" id="KW-1185">Reference proteome</keyword>
<feature type="transmembrane region" description="Helical" evidence="7">
    <location>
        <begin position="134"/>
        <end position="157"/>
    </location>
</feature>
<dbReference type="InterPro" id="IPR051115">
    <property type="entry name" value="LAPTM_transporter"/>
</dbReference>
<reference evidence="8 9" key="1">
    <citation type="journal article" date="2019" name="Sci. Rep.">
        <title>Orb-weaving spider Araneus ventricosus genome elucidates the spidroin gene catalogue.</title>
        <authorList>
            <person name="Kono N."/>
            <person name="Nakamura H."/>
            <person name="Ohtoshi R."/>
            <person name="Moran D.A.P."/>
            <person name="Shinohara A."/>
            <person name="Yoshida Y."/>
            <person name="Fujiwara M."/>
            <person name="Mori M."/>
            <person name="Tomita M."/>
            <person name="Arakawa K."/>
        </authorList>
    </citation>
    <scope>NUCLEOTIDE SEQUENCE [LARGE SCALE GENOMIC DNA]</scope>
</reference>
<evidence type="ECO:0000256" key="1">
    <source>
        <dbReference type="ARBA" id="ARBA00004127"/>
    </source>
</evidence>
<accession>A0A4Y2NDS2</accession>
<feature type="transmembrane region" description="Helical" evidence="7">
    <location>
        <begin position="108"/>
        <end position="128"/>
    </location>
</feature>
<keyword evidence="5 7" id="KW-1133">Transmembrane helix</keyword>
<dbReference type="PANTHER" id="PTHR12479">
    <property type="entry name" value="LYSOSOMAL-ASSOCIATED TRANSMEMBRANE PROTEIN"/>
    <property type="match status" value="1"/>
</dbReference>
<evidence type="ECO:0000256" key="5">
    <source>
        <dbReference type="ARBA" id="ARBA00022989"/>
    </source>
</evidence>
<feature type="transmembrane region" description="Helical" evidence="7">
    <location>
        <begin position="29"/>
        <end position="48"/>
    </location>
</feature>
<keyword evidence="4 7" id="KW-0812">Transmembrane</keyword>
<protein>
    <submittedName>
        <fullName evidence="8">Lysosomal-associated transmembrane protein 4A</fullName>
    </submittedName>
</protein>
<evidence type="ECO:0000256" key="3">
    <source>
        <dbReference type="ARBA" id="ARBA00022448"/>
    </source>
</evidence>
<name>A0A4Y2NDS2_ARAVE</name>
<dbReference type="InterPro" id="IPR004687">
    <property type="entry name" value="LAPTM4/5"/>
</dbReference>
<evidence type="ECO:0000313" key="9">
    <source>
        <dbReference type="Proteomes" id="UP000499080"/>
    </source>
</evidence>
<evidence type="ECO:0000256" key="6">
    <source>
        <dbReference type="ARBA" id="ARBA00023136"/>
    </source>
</evidence>
<gene>
    <name evidence="8" type="primary">LAPTM4A</name>
    <name evidence="8" type="ORF">AVEN_191738_1</name>
</gene>
<dbReference type="AlphaFoldDB" id="A0A4Y2NDS2"/>
<comment type="similarity">
    <text evidence="2">Belongs to the LAPTM4/LAPTM5 transporter family.</text>
</comment>
<evidence type="ECO:0000313" key="8">
    <source>
        <dbReference type="EMBL" id="GBN36779.1"/>
    </source>
</evidence>
<dbReference type="OrthoDB" id="10002163at2759"/>
<dbReference type="GO" id="GO:0005765">
    <property type="term" value="C:lysosomal membrane"/>
    <property type="evidence" value="ECO:0007669"/>
    <property type="project" value="TreeGrafter"/>
</dbReference>
<keyword evidence="3" id="KW-0813">Transport</keyword>
<dbReference type="GO" id="GO:0012505">
    <property type="term" value="C:endomembrane system"/>
    <property type="evidence" value="ECO:0007669"/>
    <property type="project" value="UniProtKB-SubCell"/>
</dbReference>
<dbReference type="Proteomes" id="UP000499080">
    <property type="component" value="Unassembled WGS sequence"/>
</dbReference>
<evidence type="ECO:0000256" key="7">
    <source>
        <dbReference type="SAM" id="Phobius"/>
    </source>
</evidence>
<dbReference type="EMBL" id="BGPR01008902">
    <property type="protein sequence ID" value="GBN36779.1"/>
    <property type="molecule type" value="Genomic_DNA"/>
</dbReference>
<proteinExistence type="inferred from homology"/>
<evidence type="ECO:0000256" key="4">
    <source>
        <dbReference type="ARBA" id="ARBA00022692"/>
    </source>
</evidence>
<evidence type="ECO:0000256" key="2">
    <source>
        <dbReference type="ARBA" id="ARBA00010076"/>
    </source>
</evidence>
<keyword evidence="6 7" id="KW-0472">Membrane</keyword>
<dbReference type="PANTHER" id="PTHR12479:SF10">
    <property type="entry name" value="LYSOSOMAL-ASSOCIATED TRANSMEMBRANE PROTEIN"/>
    <property type="match status" value="1"/>
</dbReference>
<comment type="caution">
    <text evidence="8">The sequence shown here is derived from an EMBL/GenBank/DDBJ whole genome shotgun (WGS) entry which is preliminary data.</text>
</comment>
<dbReference type="Pfam" id="PF03821">
    <property type="entry name" value="Mtp"/>
    <property type="match status" value="2"/>
</dbReference>
<comment type="subcellular location">
    <subcellularLocation>
        <location evidence="1">Endomembrane system</location>
        <topology evidence="1">Multi-pass membrane protein</topology>
    </subcellularLocation>
</comment>